<protein>
    <recommendedName>
        <fullName evidence="3">Lipoprotein</fullName>
    </recommendedName>
</protein>
<name>A0AAQ3AH69_9SPIR</name>
<dbReference type="KEGG" id="bmiy:RJ61_01025"/>
<evidence type="ECO:0000313" key="1">
    <source>
        <dbReference type="EMBL" id="WAZ91128.1"/>
    </source>
</evidence>
<proteinExistence type="predicted"/>
<evidence type="ECO:0000313" key="2">
    <source>
        <dbReference type="Proteomes" id="UP001164544"/>
    </source>
</evidence>
<dbReference type="AlphaFoldDB" id="A0AAQ3AH69"/>
<organism evidence="1 2">
    <name type="scientific">Borrelia miyamotoi</name>
    <dbReference type="NCBI Taxonomy" id="47466"/>
    <lineage>
        <taxon>Bacteria</taxon>
        <taxon>Pseudomonadati</taxon>
        <taxon>Spirochaetota</taxon>
        <taxon>Spirochaetia</taxon>
        <taxon>Spirochaetales</taxon>
        <taxon>Borreliaceae</taxon>
        <taxon>Borrelia</taxon>
    </lineage>
</organism>
<gene>
    <name evidence="1" type="ORF">O5398_03245</name>
</gene>
<dbReference type="EMBL" id="CP114637">
    <property type="protein sequence ID" value="WAZ91128.1"/>
    <property type="molecule type" value="Genomic_DNA"/>
</dbReference>
<dbReference type="RefSeq" id="WP_020954602.1">
    <property type="nucleotide sequence ID" value="NZ_CP010308.1"/>
</dbReference>
<evidence type="ECO:0008006" key="3">
    <source>
        <dbReference type="Google" id="ProtNLM"/>
    </source>
</evidence>
<dbReference type="PROSITE" id="PS51257">
    <property type="entry name" value="PROKAR_LIPOPROTEIN"/>
    <property type="match status" value="1"/>
</dbReference>
<sequence length="218" mass="25852">MLRDLKINNILFFFIVFCSCDMSYPDVKEVDYVINYYFTKDKLDYFMTFDFAVRVLNSKDISKFVIENINSKEFIEMSKDKYVSYFIDSVLGKDILYCRDLRFNVADKSFESFEAKVLLFDFGMRVYSKDIVINLSLSEEELALMHDYVYKFKDMVKLNEISDNNVYLIRTPKDEIDFLYSVAKVENLINVQTSDGNLDTYLGFYYIGKNSNLFFKLN</sequence>
<accession>A0AAQ3AH69</accession>
<dbReference type="Proteomes" id="UP001164544">
    <property type="component" value="Chromosome"/>
</dbReference>
<reference evidence="1" key="1">
    <citation type="submission" date="2022-12" db="EMBL/GenBank/DDBJ databases">
        <title>B. miyamotoi WGS.</title>
        <authorList>
            <person name="Kuleshov K.V."/>
            <person name="Hoornstra D."/>
            <person name="Hovius J.W."/>
            <person name="Platonov A.E."/>
            <person name="Telford S.R. III."/>
        </authorList>
    </citation>
    <scope>NUCLEOTIDE SEQUENCE</scope>
    <source>
        <strain evidence="1">410</strain>
    </source>
</reference>